<dbReference type="InterPro" id="IPR029033">
    <property type="entry name" value="His_PPase_superfam"/>
</dbReference>
<dbReference type="AlphaFoldDB" id="A0A5M3MPF8"/>
<dbReference type="Gene3D" id="3.40.50.1240">
    <property type="entry name" value="Phosphoglycerate mutase-like"/>
    <property type="match status" value="1"/>
</dbReference>
<dbReference type="OrthoDB" id="354304at2759"/>
<dbReference type="GeneID" id="19198472"/>
<protein>
    <submittedName>
        <fullName evidence="5">Phosphoglycerate mutase</fullName>
    </submittedName>
</protein>
<reference evidence="6" key="1">
    <citation type="journal article" date="2012" name="Science">
        <title>The Paleozoic origin of enzymatic lignin decomposition reconstructed from 31 fungal genomes.</title>
        <authorList>
            <person name="Floudas D."/>
            <person name="Binder M."/>
            <person name="Riley R."/>
            <person name="Barry K."/>
            <person name="Blanchette R.A."/>
            <person name="Henrissat B."/>
            <person name="Martinez A.T."/>
            <person name="Otillar R."/>
            <person name="Spatafora J.W."/>
            <person name="Yadav J.S."/>
            <person name="Aerts A."/>
            <person name="Benoit I."/>
            <person name="Boyd A."/>
            <person name="Carlson A."/>
            <person name="Copeland A."/>
            <person name="Coutinho P.M."/>
            <person name="de Vries R.P."/>
            <person name="Ferreira P."/>
            <person name="Findley K."/>
            <person name="Foster B."/>
            <person name="Gaskell J."/>
            <person name="Glotzer D."/>
            <person name="Gorecki P."/>
            <person name="Heitman J."/>
            <person name="Hesse C."/>
            <person name="Hori C."/>
            <person name="Igarashi K."/>
            <person name="Jurgens J.A."/>
            <person name="Kallen N."/>
            <person name="Kersten P."/>
            <person name="Kohler A."/>
            <person name="Kuees U."/>
            <person name="Kumar T.K.A."/>
            <person name="Kuo A."/>
            <person name="LaButti K."/>
            <person name="Larrondo L.F."/>
            <person name="Lindquist E."/>
            <person name="Ling A."/>
            <person name="Lombard V."/>
            <person name="Lucas S."/>
            <person name="Lundell T."/>
            <person name="Martin R."/>
            <person name="McLaughlin D.J."/>
            <person name="Morgenstern I."/>
            <person name="Morin E."/>
            <person name="Murat C."/>
            <person name="Nagy L.G."/>
            <person name="Nolan M."/>
            <person name="Ohm R.A."/>
            <person name="Patyshakuliyeva A."/>
            <person name="Rokas A."/>
            <person name="Ruiz-Duenas F.J."/>
            <person name="Sabat G."/>
            <person name="Salamov A."/>
            <person name="Samejima M."/>
            <person name="Schmutz J."/>
            <person name="Slot J.C."/>
            <person name="St John F."/>
            <person name="Stenlid J."/>
            <person name="Sun H."/>
            <person name="Sun S."/>
            <person name="Syed K."/>
            <person name="Tsang A."/>
            <person name="Wiebenga A."/>
            <person name="Young D."/>
            <person name="Pisabarro A."/>
            <person name="Eastwood D.C."/>
            <person name="Martin F."/>
            <person name="Cullen D."/>
            <person name="Grigoriev I.V."/>
            <person name="Hibbett D.S."/>
        </authorList>
    </citation>
    <scope>NUCLEOTIDE SEQUENCE [LARGE SCALE GENOMIC DNA]</scope>
    <source>
        <strain evidence="6">RWD-64-598 SS2</strain>
    </source>
</reference>
<dbReference type="SUPFAM" id="SSF53254">
    <property type="entry name" value="Phosphoglycerate mutase-like"/>
    <property type="match status" value="1"/>
</dbReference>
<feature type="active site" description="Proton donor/acceptor" evidence="2">
    <location>
        <position position="85"/>
    </location>
</feature>
<evidence type="ECO:0000256" key="4">
    <source>
        <dbReference type="SAM" id="MobiDB-lite"/>
    </source>
</evidence>
<evidence type="ECO:0000256" key="3">
    <source>
        <dbReference type="PIRSR" id="PIRSR613078-2"/>
    </source>
</evidence>
<dbReference type="RefSeq" id="XP_007768502.1">
    <property type="nucleotide sequence ID" value="XM_007770312.1"/>
</dbReference>
<comment type="caution">
    <text evidence="5">The sequence shown here is derived from an EMBL/GenBank/DDBJ whole genome shotgun (WGS) entry which is preliminary data.</text>
</comment>
<accession>A0A5M3MPF8</accession>
<evidence type="ECO:0000256" key="1">
    <source>
        <dbReference type="ARBA" id="ARBA00022801"/>
    </source>
</evidence>
<evidence type="ECO:0000313" key="6">
    <source>
        <dbReference type="Proteomes" id="UP000053558"/>
    </source>
</evidence>
<dbReference type="GO" id="GO:0043456">
    <property type="term" value="P:regulation of pentose-phosphate shunt"/>
    <property type="evidence" value="ECO:0007669"/>
    <property type="project" value="TreeGrafter"/>
</dbReference>
<feature type="binding site" evidence="3">
    <location>
        <position position="58"/>
    </location>
    <ligand>
        <name>substrate</name>
    </ligand>
</feature>
<dbReference type="SMART" id="SM00855">
    <property type="entry name" value="PGAM"/>
    <property type="match status" value="1"/>
</dbReference>
<dbReference type="Proteomes" id="UP000053558">
    <property type="component" value="Unassembled WGS sequence"/>
</dbReference>
<dbReference type="OMA" id="CSHAPLN"/>
<sequence>MLTVTFIRHGESTDNSKPVWAGWADAPLTNHGMNQARALAKAFSDIPLTAIYASPLKRALLTAQTLHATQSMPLPPLTILPDLREQNFGIAEGKQGCLKGPENMTKEEMYAANIFPLLRGRADKFPEGESEDDVAIRAERVLQECIMPFVWKAARSGVWGDHIAIVSHGLCISELIAALARKNAEKRPERSYKGMLNTGWTSVVVNIKGGKEGEVMNFTDSNPPPLLVRVARINQHEHIRDMIRQKDGSEAYDAQAETTPLRRRSINW</sequence>
<organism evidence="5 6">
    <name type="scientific">Coniophora puteana (strain RWD-64-598)</name>
    <name type="common">Brown rot fungus</name>
    <dbReference type="NCBI Taxonomy" id="741705"/>
    <lineage>
        <taxon>Eukaryota</taxon>
        <taxon>Fungi</taxon>
        <taxon>Dikarya</taxon>
        <taxon>Basidiomycota</taxon>
        <taxon>Agaricomycotina</taxon>
        <taxon>Agaricomycetes</taxon>
        <taxon>Agaricomycetidae</taxon>
        <taxon>Boletales</taxon>
        <taxon>Coniophorineae</taxon>
        <taxon>Coniophoraceae</taxon>
        <taxon>Coniophora</taxon>
    </lineage>
</organism>
<keyword evidence="6" id="KW-1185">Reference proteome</keyword>
<evidence type="ECO:0000313" key="5">
    <source>
        <dbReference type="EMBL" id="EIW81072.1"/>
    </source>
</evidence>
<name>A0A5M3MPF8_CONPW</name>
<dbReference type="CDD" id="cd07067">
    <property type="entry name" value="HP_PGM_like"/>
    <property type="match status" value="1"/>
</dbReference>
<dbReference type="InterPro" id="IPR013078">
    <property type="entry name" value="His_Pase_superF_clade-1"/>
</dbReference>
<dbReference type="GO" id="GO:0004331">
    <property type="term" value="F:fructose-2,6-bisphosphate 2-phosphatase activity"/>
    <property type="evidence" value="ECO:0007669"/>
    <property type="project" value="TreeGrafter"/>
</dbReference>
<dbReference type="PANTHER" id="PTHR46517">
    <property type="entry name" value="FRUCTOSE-2,6-BISPHOSPHATASE TIGAR"/>
    <property type="match status" value="1"/>
</dbReference>
<proteinExistence type="predicted"/>
<keyword evidence="1" id="KW-0378">Hydrolase</keyword>
<dbReference type="GO" id="GO:0005829">
    <property type="term" value="C:cytosol"/>
    <property type="evidence" value="ECO:0007669"/>
    <property type="project" value="TreeGrafter"/>
</dbReference>
<dbReference type="KEGG" id="cput:CONPUDRAFT_104234"/>
<dbReference type="EMBL" id="JH711578">
    <property type="protein sequence ID" value="EIW81072.1"/>
    <property type="molecule type" value="Genomic_DNA"/>
</dbReference>
<dbReference type="Pfam" id="PF00300">
    <property type="entry name" value="His_Phos_1"/>
    <property type="match status" value="1"/>
</dbReference>
<dbReference type="InterPro" id="IPR051695">
    <property type="entry name" value="Phosphoglycerate_Mutase"/>
</dbReference>
<feature type="binding site" evidence="3">
    <location>
        <begin position="8"/>
        <end position="15"/>
    </location>
    <ligand>
        <name>substrate</name>
    </ligand>
</feature>
<dbReference type="PANTHER" id="PTHR46517:SF1">
    <property type="entry name" value="FRUCTOSE-2,6-BISPHOSPHATASE TIGAR"/>
    <property type="match status" value="1"/>
</dbReference>
<feature type="active site" description="Tele-phosphohistidine intermediate" evidence="2">
    <location>
        <position position="9"/>
    </location>
</feature>
<feature type="region of interest" description="Disordered" evidence="4">
    <location>
        <begin position="248"/>
        <end position="268"/>
    </location>
</feature>
<dbReference type="GO" id="GO:0045820">
    <property type="term" value="P:negative regulation of glycolytic process"/>
    <property type="evidence" value="ECO:0007669"/>
    <property type="project" value="TreeGrafter"/>
</dbReference>
<gene>
    <name evidence="5" type="ORF">CONPUDRAFT_104234</name>
</gene>
<evidence type="ECO:0000256" key="2">
    <source>
        <dbReference type="PIRSR" id="PIRSR613078-1"/>
    </source>
</evidence>